<accession>A0AAF0PQ74</accession>
<protein>
    <submittedName>
        <fullName evidence="1">Uncharacterized protein</fullName>
    </submittedName>
</protein>
<reference evidence="1" key="1">
    <citation type="submission" date="2023-08" db="EMBL/GenBank/DDBJ databases">
        <title>A de novo genome assembly of Solanum verrucosum Schlechtendal, a Mexican diploid species geographically isolated from the other diploid A-genome species in potato relatives.</title>
        <authorList>
            <person name="Hosaka K."/>
        </authorList>
    </citation>
    <scope>NUCLEOTIDE SEQUENCE</scope>
    <source>
        <tissue evidence="1">Young leaves</tissue>
    </source>
</reference>
<organism evidence="1 2">
    <name type="scientific">Solanum verrucosum</name>
    <dbReference type="NCBI Taxonomy" id="315347"/>
    <lineage>
        <taxon>Eukaryota</taxon>
        <taxon>Viridiplantae</taxon>
        <taxon>Streptophyta</taxon>
        <taxon>Embryophyta</taxon>
        <taxon>Tracheophyta</taxon>
        <taxon>Spermatophyta</taxon>
        <taxon>Magnoliopsida</taxon>
        <taxon>eudicotyledons</taxon>
        <taxon>Gunneridae</taxon>
        <taxon>Pentapetalae</taxon>
        <taxon>asterids</taxon>
        <taxon>lamiids</taxon>
        <taxon>Solanales</taxon>
        <taxon>Solanaceae</taxon>
        <taxon>Solanoideae</taxon>
        <taxon>Solaneae</taxon>
        <taxon>Solanum</taxon>
    </lineage>
</organism>
<keyword evidence="2" id="KW-1185">Reference proteome</keyword>
<dbReference type="Proteomes" id="UP001234989">
    <property type="component" value="Chromosome 1"/>
</dbReference>
<dbReference type="EMBL" id="CP133612">
    <property type="protein sequence ID" value="WMV08641.1"/>
    <property type="molecule type" value="Genomic_DNA"/>
</dbReference>
<gene>
    <name evidence="1" type="ORF">MTR67_002026</name>
</gene>
<name>A0AAF0PQ74_SOLVR</name>
<proteinExistence type="predicted"/>
<evidence type="ECO:0000313" key="1">
    <source>
        <dbReference type="EMBL" id="WMV08641.1"/>
    </source>
</evidence>
<sequence>MSVLYHPDKANVVADALSRLSMGSVAHIEDNKKKLVQDVHRLSRLGVRLVDSTKGGVMVHNSSESSFVTDVKAKQGLDPTLVELKETVLKKSVECFPKGEMV</sequence>
<dbReference type="AlphaFoldDB" id="A0AAF0PQ74"/>
<evidence type="ECO:0000313" key="2">
    <source>
        <dbReference type="Proteomes" id="UP001234989"/>
    </source>
</evidence>